<evidence type="ECO:0000313" key="7">
    <source>
        <dbReference type="EMBL" id="RIV38850.1"/>
    </source>
</evidence>
<feature type="transmembrane region" description="Helical" evidence="5">
    <location>
        <begin position="196"/>
        <end position="216"/>
    </location>
</feature>
<keyword evidence="2 5" id="KW-0812">Transmembrane</keyword>
<accession>A0A418MVM5</accession>
<keyword evidence="8" id="KW-1185">Reference proteome</keyword>
<dbReference type="EMBL" id="QXEC01000008">
    <property type="protein sequence ID" value="RIV38850.1"/>
    <property type="molecule type" value="Genomic_DNA"/>
</dbReference>
<reference evidence="7 8" key="1">
    <citation type="submission" date="2018-08" db="EMBL/GenBank/DDBJ databases">
        <title>Jishengella sp. nov., isolated from a root of Azadirachta indica A. Juss. var. siamensis Valenton.</title>
        <authorList>
            <person name="Kuncharoen N."/>
            <person name="Tanasupawat S."/>
            <person name="Kudo T."/>
            <person name="Ohkuma M."/>
        </authorList>
    </citation>
    <scope>NUCLEOTIDE SEQUENCE [LARGE SCALE GENOMIC DNA]</scope>
    <source>
        <strain evidence="7 8">AZ1-13</strain>
    </source>
</reference>
<name>A0A418MVM5_9ACTN</name>
<dbReference type="GO" id="GO:0016020">
    <property type="term" value="C:membrane"/>
    <property type="evidence" value="ECO:0007669"/>
    <property type="project" value="UniProtKB-SubCell"/>
</dbReference>
<evidence type="ECO:0000256" key="5">
    <source>
        <dbReference type="SAM" id="Phobius"/>
    </source>
</evidence>
<feature type="transmembrane region" description="Helical" evidence="5">
    <location>
        <begin position="115"/>
        <end position="141"/>
    </location>
</feature>
<sequence length="230" mass="25314">MNRLVTVAEMTLRELTRRRGVLLLLLLMPLVFWMIRRDSYVGQSIRALFLGISWAVSTAALFAASGARELEPRLRLAGYRPHQLYLGRMLGLWVLGLAVAVPFFLLTVIDANNLRYAGIALAMLCCVAVAAPFGMLIGALLPRELEGTLLLLTVVAMQMLLDPASPGAKLTPFWSSREIATWAVDHTDAGYLSRGLLHAAVVTVLLIVTVAGVFGVRLRRRRHLHHAPLT</sequence>
<evidence type="ECO:0000256" key="3">
    <source>
        <dbReference type="ARBA" id="ARBA00022989"/>
    </source>
</evidence>
<feature type="domain" description="ABC-2 type transporter transmembrane" evidence="6">
    <location>
        <begin position="49"/>
        <end position="154"/>
    </location>
</feature>
<dbReference type="AlphaFoldDB" id="A0A418MVM5"/>
<comment type="subcellular location">
    <subcellularLocation>
        <location evidence="1">Membrane</location>
        <topology evidence="1">Multi-pass membrane protein</topology>
    </subcellularLocation>
</comment>
<dbReference type="Pfam" id="PF12698">
    <property type="entry name" value="ABC2_membrane_3"/>
    <property type="match status" value="1"/>
</dbReference>
<dbReference type="InterPro" id="IPR013525">
    <property type="entry name" value="ABC2_TM"/>
</dbReference>
<keyword evidence="3 5" id="KW-1133">Transmembrane helix</keyword>
<proteinExistence type="predicted"/>
<feature type="transmembrane region" description="Helical" evidence="5">
    <location>
        <begin position="148"/>
        <end position="165"/>
    </location>
</feature>
<evidence type="ECO:0000256" key="4">
    <source>
        <dbReference type="ARBA" id="ARBA00023136"/>
    </source>
</evidence>
<dbReference type="RefSeq" id="WP_119574859.1">
    <property type="nucleotide sequence ID" value="NZ_QXEC01000008.1"/>
</dbReference>
<feature type="transmembrane region" description="Helical" evidence="5">
    <location>
        <begin position="47"/>
        <end position="64"/>
    </location>
</feature>
<dbReference type="Proteomes" id="UP000283832">
    <property type="component" value="Unassembled WGS sequence"/>
</dbReference>
<organism evidence="7 8">
    <name type="scientific">Micromonospora radicis</name>
    <dbReference type="NCBI Taxonomy" id="1894971"/>
    <lineage>
        <taxon>Bacteria</taxon>
        <taxon>Bacillati</taxon>
        <taxon>Actinomycetota</taxon>
        <taxon>Actinomycetes</taxon>
        <taxon>Micromonosporales</taxon>
        <taxon>Micromonosporaceae</taxon>
        <taxon>Micromonospora</taxon>
    </lineage>
</organism>
<feature type="transmembrane region" description="Helical" evidence="5">
    <location>
        <begin position="20"/>
        <end position="35"/>
    </location>
</feature>
<feature type="transmembrane region" description="Helical" evidence="5">
    <location>
        <begin position="85"/>
        <end position="109"/>
    </location>
</feature>
<evidence type="ECO:0000259" key="6">
    <source>
        <dbReference type="Pfam" id="PF12698"/>
    </source>
</evidence>
<evidence type="ECO:0000256" key="1">
    <source>
        <dbReference type="ARBA" id="ARBA00004141"/>
    </source>
</evidence>
<evidence type="ECO:0000313" key="8">
    <source>
        <dbReference type="Proteomes" id="UP000283832"/>
    </source>
</evidence>
<keyword evidence="4 5" id="KW-0472">Membrane</keyword>
<evidence type="ECO:0000256" key="2">
    <source>
        <dbReference type="ARBA" id="ARBA00022692"/>
    </source>
</evidence>
<dbReference type="GO" id="GO:0140359">
    <property type="term" value="F:ABC-type transporter activity"/>
    <property type="evidence" value="ECO:0007669"/>
    <property type="project" value="InterPro"/>
</dbReference>
<protein>
    <recommendedName>
        <fullName evidence="6">ABC-2 type transporter transmembrane domain-containing protein</fullName>
    </recommendedName>
</protein>
<comment type="caution">
    <text evidence="7">The sequence shown here is derived from an EMBL/GenBank/DDBJ whole genome shotgun (WGS) entry which is preliminary data.</text>
</comment>
<dbReference type="OrthoDB" id="3253406at2"/>
<gene>
    <name evidence="7" type="ORF">D2L64_10440</name>
</gene>